<evidence type="ECO:0000256" key="3">
    <source>
        <dbReference type="ARBA" id="ARBA00022448"/>
    </source>
</evidence>
<sequence length="501" mass="55238">MFGLSALDLARIQFAFTISFHIIFPAITIGMASYLAVLELCWLRTKRQVYVDLYHFWLKIFAVTFGMGVVSGIVMAYQIGTNWSYLSEFAGSILGPILSYEVLTAFFLEAGFLGVMLFGWNRVGPALHFAATCAVAIGTLISSTWILAANSWMQTPQGYAIEGGRMVPADWLAIVFNPSFPYRLLHMVIAAYLCTALIVAAGAAWQLLKRRDNPAVRKMLSMALWMILIVAPIQAVVGDFHGLNTLKHQPVKLAAMEGHWENEPGKAVPLLLFGIPDMEEERTKYAVGIPHLGSLILTHTWDGHIPAMKDFPREDRPNSLIVFWSFRLMVGLGLLMIALGVWSLWLRRGGRIFGQRLFLRFVLLMGPAGLVAILAGWTTTEVGRQPWVVYGVLRTADAVSPHGAGTLALSLALFVVAYMFVFGAGTAYVLRLIRKGPQHFEVHKAPEGGPGEGRTPMRPLSAADVQDDDEAGAVPDQLDRHPDMRRGDPGSAHPDDNKPER</sequence>
<evidence type="ECO:0000256" key="9">
    <source>
        <dbReference type="ARBA" id="ARBA00022989"/>
    </source>
</evidence>
<keyword evidence="3 12" id="KW-0813">Transport</keyword>
<evidence type="ECO:0000256" key="5">
    <source>
        <dbReference type="ARBA" id="ARBA00022617"/>
    </source>
</evidence>
<evidence type="ECO:0000256" key="6">
    <source>
        <dbReference type="ARBA" id="ARBA00022692"/>
    </source>
</evidence>
<organism evidence="14 15">
    <name type="scientific">Massilia consociata</name>
    <dbReference type="NCBI Taxonomy" id="760117"/>
    <lineage>
        <taxon>Bacteria</taxon>
        <taxon>Pseudomonadati</taxon>
        <taxon>Pseudomonadota</taxon>
        <taxon>Betaproteobacteria</taxon>
        <taxon>Burkholderiales</taxon>
        <taxon>Oxalobacteraceae</taxon>
        <taxon>Telluria group</taxon>
        <taxon>Massilia</taxon>
    </lineage>
</organism>
<gene>
    <name evidence="14" type="ORF">ACFFJK_00950</name>
</gene>
<keyword evidence="4 12" id="KW-1003">Cell membrane</keyword>
<evidence type="ECO:0000256" key="11">
    <source>
        <dbReference type="ARBA" id="ARBA00023136"/>
    </source>
</evidence>
<keyword evidence="7 12" id="KW-0479">Metal-binding</keyword>
<evidence type="ECO:0000256" key="1">
    <source>
        <dbReference type="ARBA" id="ARBA00004651"/>
    </source>
</evidence>
<keyword evidence="9 12" id="KW-1133">Transmembrane helix</keyword>
<dbReference type="PANTHER" id="PTHR30365">
    <property type="entry name" value="CYTOCHROME D UBIQUINOL OXIDASE"/>
    <property type="match status" value="1"/>
</dbReference>
<dbReference type="RefSeq" id="WP_379677193.1">
    <property type="nucleotide sequence ID" value="NZ_JBHLWP010000001.1"/>
</dbReference>
<keyword evidence="10 12" id="KW-0408">Iron</keyword>
<accession>A0ABV6FA96</accession>
<evidence type="ECO:0000256" key="4">
    <source>
        <dbReference type="ARBA" id="ARBA00022475"/>
    </source>
</evidence>
<feature type="region of interest" description="Disordered" evidence="13">
    <location>
        <begin position="441"/>
        <end position="501"/>
    </location>
</feature>
<dbReference type="EMBL" id="JBHLWP010000001">
    <property type="protein sequence ID" value="MFC0250443.1"/>
    <property type="molecule type" value="Genomic_DNA"/>
</dbReference>
<evidence type="ECO:0000313" key="14">
    <source>
        <dbReference type="EMBL" id="MFC0250443.1"/>
    </source>
</evidence>
<evidence type="ECO:0000256" key="13">
    <source>
        <dbReference type="SAM" id="MobiDB-lite"/>
    </source>
</evidence>
<proteinExistence type="inferred from homology"/>
<dbReference type="PIRSF" id="PIRSF006446">
    <property type="entry name" value="Cyt_quinol_oxidase_1"/>
    <property type="match status" value="1"/>
</dbReference>
<evidence type="ECO:0000256" key="8">
    <source>
        <dbReference type="ARBA" id="ARBA00022982"/>
    </source>
</evidence>
<dbReference type="PANTHER" id="PTHR30365:SF14">
    <property type="entry name" value="CYTOCHROME BD MENAQUINOL OXIDASE SUBUNIT I-RELATED"/>
    <property type="match status" value="1"/>
</dbReference>
<dbReference type="Pfam" id="PF01654">
    <property type="entry name" value="Cyt_bd_oxida_I"/>
    <property type="match status" value="1"/>
</dbReference>
<feature type="compositionally biased region" description="Basic and acidic residues" evidence="13">
    <location>
        <begin position="477"/>
        <end position="501"/>
    </location>
</feature>
<reference evidence="14 15" key="1">
    <citation type="submission" date="2024-09" db="EMBL/GenBank/DDBJ databases">
        <authorList>
            <person name="Sun Q."/>
            <person name="Mori K."/>
        </authorList>
    </citation>
    <scope>NUCLEOTIDE SEQUENCE [LARGE SCALE GENOMIC DNA]</scope>
    <source>
        <strain evidence="14 15">CCM 7792</strain>
    </source>
</reference>
<protein>
    <submittedName>
        <fullName evidence="14">Cytochrome ubiquinol oxidase subunit I</fullName>
    </submittedName>
</protein>
<feature type="transmembrane region" description="Helical" evidence="12">
    <location>
        <begin position="321"/>
        <end position="345"/>
    </location>
</feature>
<feature type="transmembrane region" description="Helical" evidence="12">
    <location>
        <begin position="184"/>
        <end position="208"/>
    </location>
</feature>
<keyword evidence="11 12" id="KW-0472">Membrane</keyword>
<feature type="transmembrane region" description="Helical" evidence="12">
    <location>
        <begin position="407"/>
        <end position="430"/>
    </location>
</feature>
<evidence type="ECO:0000256" key="7">
    <source>
        <dbReference type="ARBA" id="ARBA00022723"/>
    </source>
</evidence>
<evidence type="ECO:0000256" key="2">
    <source>
        <dbReference type="ARBA" id="ARBA00009819"/>
    </source>
</evidence>
<feature type="transmembrane region" description="Helical" evidence="12">
    <location>
        <begin position="357"/>
        <end position="377"/>
    </location>
</feature>
<keyword evidence="8 12" id="KW-0249">Electron transport</keyword>
<feature type="transmembrane region" description="Helical" evidence="12">
    <location>
        <begin position="12"/>
        <end position="35"/>
    </location>
</feature>
<name>A0ABV6FA96_9BURK</name>
<evidence type="ECO:0000313" key="15">
    <source>
        <dbReference type="Proteomes" id="UP001589773"/>
    </source>
</evidence>
<keyword evidence="5 12" id="KW-0349">Heme</keyword>
<keyword evidence="15" id="KW-1185">Reference proteome</keyword>
<evidence type="ECO:0000256" key="10">
    <source>
        <dbReference type="ARBA" id="ARBA00023004"/>
    </source>
</evidence>
<comment type="subcellular location">
    <subcellularLocation>
        <location evidence="12">Cell inner membrane</location>
    </subcellularLocation>
    <subcellularLocation>
        <location evidence="1">Cell membrane</location>
        <topology evidence="1">Multi-pass membrane protein</topology>
    </subcellularLocation>
</comment>
<feature type="transmembrane region" description="Helical" evidence="12">
    <location>
        <begin position="220"/>
        <end position="237"/>
    </location>
</feature>
<comment type="caution">
    <text evidence="14">The sequence shown here is derived from an EMBL/GenBank/DDBJ whole genome shotgun (WGS) entry which is preliminary data.</text>
</comment>
<feature type="transmembrane region" description="Helical" evidence="12">
    <location>
        <begin position="127"/>
        <end position="148"/>
    </location>
</feature>
<comment type="similarity">
    <text evidence="2 12">Belongs to the cytochrome ubiquinol oxidase subunit 1 family.</text>
</comment>
<dbReference type="InterPro" id="IPR002585">
    <property type="entry name" value="Cyt-d_ubiquinol_oxidase_su_1"/>
</dbReference>
<keyword evidence="6 12" id="KW-0812">Transmembrane</keyword>
<feature type="transmembrane region" description="Helical" evidence="12">
    <location>
        <begin position="97"/>
        <end position="120"/>
    </location>
</feature>
<feature type="transmembrane region" description="Helical" evidence="12">
    <location>
        <begin position="56"/>
        <end position="77"/>
    </location>
</feature>
<dbReference type="Proteomes" id="UP001589773">
    <property type="component" value="Unassembled WGS sequence"/>
</dbReference>
<evidence type="ECO:0000256" key="12">
    <source>
        <dbReference type="PIRNR" id="PIRNR006446"/>
    </source>
</evidence>